<proteinExistence type="inferred from homology"/>
<evidence type="ECO:0000256" key="7">
    <source>
        <dbReference type="ARBA" id="ARBA00023049"/>
    </source>
</evidence>
<evidence type="ECO:0000313" key="14">
    <source>
        <dbReference type="EMBL" id="BDU72055.1"/>
    </source>
</evidence>
<dbReference type="InterPro" id="IPR013856">
    <property type="entry name" value="Peptidase_M4_domain"/>
</dbReference>
<dbReference type="InterPro" id="IPR027268">
    <property type="entry name" value="Peptidase_M4/M1_CTD_sf"/>
</dbReference>
<evidence type="ECO:0000313" key="15">
    <source>
        <dbReference type="Proteomes" id="UP001238179"/>
    </source>
</evidence>
<dbReference type="GO" id="GO:0004222">
    <property type="term" value="F:metalloendopeptidase activity"/>
    <property type="evidence" value="ECO:0007669"/>
    <property type="project" value="InterPro"/>
</dbReference>
<dbReference type="InterPro" id="IPR023612">
    <property type="entry name" value="Peptidase_M4"/>
</dbReference>
<dbReference type="EMBL" id="AP027080">
    <property type="protein sequence ID" value="BDU72055.1"/>
    <property type="molecule type" value="Genomic_DNA"/>
</dbReference>
<feature type="signal peptide" evidence="9">
    <location>
        <begin position="1"/>
        <end position="22"/>
    </location>
</feature>
<evidence type="ECO:0000256" key="4">
    <source>
        <dbReference type="ARBA" id="ARBA00022729"/>
    </source>
</evidence>
<dbReference type="SUPFAM" id="SSF89260">
    <property type="entry name" value="Collagen-binding domain"/>
    <property type="match status" value="1"/>
</dbReference>
<evidence type="ECO:0000256" key="6">
    <source>
        <dbReference type="ARBA" id="ARBA00022833"/>
    </source>
</evidence>
<dbReference type="RefSeq" id="WP_316414959.1">
    <property type="nucleotide sequence ID" value="NZ_AP027080.1"/>
</dbReference>
<evidence type="ECO:0000256" key="3">
    <source>
        <dbReference type="ARBA" id="ARBA00022723"/>
    </source>
</evidence>
<dbReference type="Gene3D" id="1.10.390.10">
    <property type="entry name" value="Neutral Protease Domain 2"/>
    <property type="match status" value="1"/>
</dbReference>
<evidence type="ECO:0000256" key="9">
    <source>
        <dbReference type="SAM" id="SignalP"/>
    </source>
</evidence>
<dbReference type="CDD" id="cd09597">
    <property type="entry name" value="M4_TLP"/>
    <property type="match status" value="1"/>
</dbReference>
<keyword evidence="3" id="KW-0479">Metal-binding</keyword>
<feature type="chain" id="PRO_5041247590" description="Zn-dependent metalloprotease" evidence="9">
    <location>
        <begin position="23"/>
        <end position="745"/>
    </location>
</feature>
<organism evidence="14 15">
    <name type="scientific">Mesoterricola silvestris</name>
    <dbReference type="NCBI Taxonomy" id="2927979"/>
    <lineage>
        <taxon>Bacteria</taxon>
        <taxon>Pseudomonadati</taxon>
        <taxon>Acidobacteriota</taxon>
        <taxon>Holophagae</taxon>
        <taxon>Holophagales</taxon>
        <taxon>Holophagaceae</taxon>
        <taxon>Mesoterricola</taxon>
    </lineage>
</organism>
<evidence type="ECO:0000259" key="12">
    <source>
        <dbReference type="Pfam" id="PF04151"/>
    </source>
</evidence>
<dbReference type="InterPro" id="IPR007280">
    <property type="entry name" value="Peptidase_C_arc/bac"/>
</dbReference>
<dbReference type="GO" id="GO:0046872">
    <property type="term" value="F:metal ion binding"/>
    <property type="evidence" value="ECO:0007669"/>
    <property type="project" value="UniProtKB-KW"/>
</dbReference>
<feature type="active site" description="Proton donor" evidence="8">
    <location>
        <position position="446"/>
    </location>
</feature>
<evidence type="ECO:0000259" key="10">
    <source>
        <dbReference type="Pfam" id="PF01447"/>
    </source>
</evidence>
<keyword evidence="15" id="KW-1185">Reference proteome</keyword>
<dbReference type="Pfam" id="PF07504">
    <property type="entry name" value="FTP"/>
    <property type="match status" value="1"/>
</dbReference>
<dbReference type="Pfam" id="PF01447">
    <property type="entry name" value="Peptidase_M4"/>
    <property type="match status" value="1"/>
</dbReference>
<accession>A0AA48GM75</accession>
<dbReference type="KEGG" id="msil:METEAL_12290"/>
<feature type="domain" description="FTP" evidence="13">
    <location>
        <begin position="45"/>
        <end position="84"/>
    </location>
</feature>
<dbReference type="PANTHER" id="PTHR33794">
    <property type="entry name" value="BACILLOLYSIN"/>
    <property type="match status" value="1"/>
</dbReference>
<dbReference type="InterPro" id="IPR011096">
    <property type="entry name" value="FTP_domain"/>
</dbReference>
<evidence type="ECO:0008006" key="16">
    <source>
        <dbReference type="Google" id="ProtNLM"/>
    </source>
</evidence>
<comment type="similarity">
    <text evidence="1">Belongs to the peptidase M4 family.</text>
</comment>
<dbReference type="Pfam" id="PF04151">
    <property type="entry name" value="PPC"/>
    <property type="match status" value="1"/>
</dbReference>
<evidence type="ECO:0000256" key="1">
    <source>
        <dbReference type="ARBA" id="ARBA00009388"/>
    </source>
</evidence>
<keyword evidence="5" id="KW-0378">Hydrolase</keyword>
<dbReference type="Gene3D" id="3.10.450.490">
    <property type="match status" value="1"/>
</dbReference>
<feature type="domain" description="Peptidase C-terminal archaeal/bacterial" evidence="12">
    <location>
        <begin position="661"/>
        <end position="727"/>
    </location>
</feature>
<evidence type="ECO:0000259" key="11">
    <source>
        <dbReference type="Pfam" id="PF02868"/>
    </source>
</evidence>
<evidence type="ECO:0000259" key="13">
    <source>
        <dbReference type="Pfam" id="PF07504"/>
    </source>
</evidence>
<evidence type="ECO:0000256" key="2">
    <source>
        <dbReference type="ARBA" id="ARBA00022670"/>
    </source>
</evidence>
<dbReference type="Gene3D" id="3.10.170.10">
    <property type="match status" value="1"/>
</dbReference>
<keyword evidence="6" id="KW-0862">Zinc</keyword>
<reference evidence="15" key="1">
    <citation type="journal article" date="2023" name="Int. J. Syst. Evol. Microbiol.">
        <title>Mesoterricola silvestris gen. nov., sp. nov., Mesoterricola sediminis sp. nov., Geothrix oryzae sp. nov., Geothrix edaphica sp. nov., Geothrix rubra sp. nov., and Geothrix limicola sp. nov., six novel members of Acidobacteriota isolated from soils.</title>
        <authorList>
            <person name="Itoh H."/>
            <person name="Sugisawa Y."/>
            <person name="Mise K."/>
            <person name="Xu Z."/>
            <person name="Kuniyasu M."/>
            <person name="Ushijima N."/>
            <person name="Kawano K."/>
            <person name="Kobayashi E."/>
            <person name="Shiratori Y."/>
            <person name="Masuda Y."/>
            <person name="Senoo K."/>
        </authorList>
    </citation>
    <scope>NUCLEOTIDE SEQUENCE [LARGE SCALE GENOMIC DNA]</scope>
    <source>
        <strain evidence="15">W79</strain>
    </source>
</reference>
<feature type="active site" evidence="8">
    <location>
        <position position="355"/>
    </location>
</feature>
<evidence type="ECO:0000256" key="8">
    <source>
        <dbReference type="PIRSR" id="PIRSR623612-1"/>
    </source>
</evidence>
<dbReference type="InterPro" id="IPR001570">
    <property type="entry name" value="Peptidase_M4_C_domain"/>
</dbReference>
<keyword evidence="4 9" id="KW-0732">Signal</keyword>
<sequence length="745" mass="78072">MALNRRTYTLLTLALAAAPAFAQVNALSHLTNLRSSLGLDGQHSFAQRNAIRDEAGRTHVRFQQFYQGVPVFGGMAITHTDATGSERPITDHLVRNIALNVQPNLAPAEAVAVAHGHLAPTGAYAQEPTAKLVVYPVKALAAKAGRFQAANAEDFEEQVIRHVLAYHVHTSLRNEGETRDTDYIIDAHTGAILDTWDDLHTTAAVGSGISQFSGTVALNTNLNGSNYELKDTVRSMNISTYNLNHGTSGTGTLYTDADDAWGNGTNYTGSTTSTTSATGQTAAVDAHYGVGITFDFYKNLFGRNGIDGAGKATYSRVHYSTSYDNAFWDDTCFCMTYGDGSSFKSLEAPDVAGHEMSHGVCASTANLTYSGESGGLNEANSDMFGNMVELYARNGFTMPATVANTDACWTVGEQLSSTPLRYMYKPSLDGSSPNAWSSTVKNLDVHYSSGPANRMFFFLSQGASATNTSNYYSSYAPSGFSGIGPEKAIRIWYKALTTYMTSSTNYAAARTAALSAASDLYGAAGAEYAAVQNAFGAINVGALASTGVSVVLTPSTATLAPNATQQFTAAVSGSTTTTVTWTCTGGTVTSAGLYTAPATVGTYTVTATSTADTSKSASATVTVTTGSTTYAEVESNGTIATANAVGNAVTKITGFIGTTTDADYFKVLVGAGATLTVNMTGPAKDYDLYLYNASGTKLASSTGTTSTESVTYKNTGTAGVNYYILVKGYNKAYSTTAGYTLALTR</sequence>
<name>A0AA48GM75_9BACT</name>
<evidence type="ECO:0000256" key="5">
    <source>
        <dbReference type="ARBA" id="ARBA00022801"/>
    </source>
</evidence>
<keyword evidence="2" id="KW-0645">Protease</keyword>
<dbReference type="AlphaFoldDB" id="A0AA48GM75"/>
<dbReference type="Gene3D" id="3.10.450.40">
    <property type="match status" value="1"/>
</dbReference>
<dbReference type="PANTHER" id="PTHR33794:SF1">
    <property type="entry name" value="BACILLOLYSIN"/>
    <property type="match status" value="1"/>
</dbReference>
<keyword evidence="7" id="KW-0482">Metalloprotease</keyword>
<dbReference type="Gene3D" id="2.60.40.1080">
    <property type="match status" value="1"/>
</dbReference>
<gene>
    <name evidence="14" type="ORF">METEAL_12290</name>
</gene>
<dbReference type="PRINTS" id="PR00730">
    <property type="entry name" value="THERMOLYSIN"/>
</dbReference>
<dbReference type="Proteomes" id="UP001238179">
    <property type="component" value="Chromosome"/>
</dbReference>
<feature type="domain" description="Peptidase M4 C-terminal" evidence="11">
    <location>
        <begin position="365"/>
        <end position="540"/>
    </location>
</feature>
<dbReference type="GO" id="GO:0006508">
    <property type="term" value="P:proteolysis"/>
    <property type="evidence" value="ECO:0007669"/>
    <property type="project" value="UniProtKB-KW"/>
</dbReference>
<protein>
    <recommendedName>
        <fullName evidence="16">Zn-dependent metalloprotease</fullName>
    </recommendedName>
</protein>
<dbReference type="Pfam" id="PF02868">
    <property type="entry name" value="Peptidase_M4_C"/>
    <property type="match status" value="1"/>
</dbReference>
<dbReference type="SUPFAM" id="SSF55486">
    <property type="entry name" value="Metalloproteases ('zincins'), catalytic domain"/>
    <property type="match status" value="1"/>
</dbReference>
<dbReference type="InterPro" id="IPR050728">
    <property type="entry name" value="Zinc_Metalloprotease_M4"/>
</dbReference>
<feature type="domain" description="Peptidase M4" evidence="10">
    <location>
        <begin position="206"/>
        <end position="361"/>
    </location>
</feature>
<dbReference type="Gene3D" id="2.60.120.380">
    <property type="match status" value="1"/>
</dbReference>